<proteinExistence type="predicted"/>
<accession>A0A2P0QGH1</accession>
<organism evidence="1">
    <name type="scientific">Pseudomonas syringae pv. actinidiae</name>
    <dbReference type="NCBI Taxonomy" id="103796"/>
    <lineage>
        <taxon>Bacteria</taxon>
        <taxon>Pseudomonadati</taxon>
        <taxon>Pseudomonadota</taxon>
        <taxon>Gammaproteobacteria</taxon>
        <taxon>Pseudomonadales</taxon>
        <taxon>Pseudomonadaceae</taxon>
        <taxon>Pseudomonas</taxon>
        <taxon>Pseudomonas syringae</taxon>
    </lineage>
</organism>
<protein>
    <submittedName>
        <fullName evidence="1">Uncharacterized protein</fullName>
    </submittedName>
</protein>
<dbReference type="EMBL" id="KX009066">
    <property type="protein sequence ID" value="ARO45512.1"/>
    <property type="molecule type" value="Genomic_DNA"/>
</dbReference>
<evidence type="ECO:0000313" key="1">
    <source>
        <dbReference type="EMBL" id="ARO45512.1"/>
    </source>
</evidence>
<name>A0A2P0QGH1_PSESF</name>
<sequence>MVGPKADQRNAQSAGRQALPLLERRVASETAKMGQWLYLPFHLHMAKSLSVIS</sequence>
<dbReference type="AlphaFoldDB" id="A0A2P0QGH1"/>
<reference evidence="1" key="1">
    <citation type="submission" date="2016-03" db="EMBL/GenBank/DDBJ databases">
        <title>The evolution of Pseudomonas syringae pv. actinidiae in New Zealand.</title>
        <authorList>
            <person name="Taiaroa G."/>
            <person name="Poulter R.T.M."/>
            <person name="Lamont I."/>
            <person name="Stockwell P."/>
            <person name="Butler M.I."/>
        </authorList>
    </citation>
    <scope>NUCLEOTIDE SEQUENCE</scope>
    <source>
        <strain evidence="1">SR121</strain>
    </source>
</reference>